<reference evidence="2 3" key="1">
    <citation type="journal article" date="2011" name="PLoS Pathog.">
        <title>Endophytic Life Strategies Decoded by Genome and Transcriptome Analyses of the Mutualistic Root Symbiont Piriformospora indica.</title>
        <authorList>
            <person name="Zuccaro A."/>
            <person name="Lahrmann U."/>
            <person name="Guldener U."/>
            <person name="Langen G."/>
            <person name="Pfiffi S."/>
            <person name="Biedenkopf D."/>
            <person name="Wong P."/>
            <person name="Samans B."/>
            <person name="Grimm C."/>
            <person name="Basiewicz M."/>
            <person name="Murat C."/>
            <person name="Martin F."/>
            <person name="Kogel K.H."/>
        </authorList>
    </citation>
    <scope>NUCLEOTIDE SEQUENCE [LARGE SCALE GENOMIC DNA]</scope>
    <source>
        <strain evidence="2 3">DSM 11827</strain>
    </source>
</reference>
<protein>
    <recommendedName>
        <fullName evidence="1">DUF7082 domain-containing protein</fullName>
    </recommendedName>
</protein>
<organism evidence="2 3">
    <name type="scientific">Serendipita indica (strain DSM 11827)</name>
    <name type="common">Root endophyte fungus</name>
    <name type="synonym">Piriformospora indica</name>
    <dbReference type="NCBI Taxonomy" id="1109443"/>
    <lineage>
        <taxon>Eukaryota</taxon>
        <taxon>Fungi</taxon>
        <taxon>Dikarya</taxon>
        <taxon>Basidiomycota</taxon>
        <taxon>Agaricomycotina</taxon>
        <taxon>Agaricomycetes</taxon>
        <taxon>Sebacinales</taxon>
        <taxon>Serendipitaceae</taxon>
        <taxon>Serendipita</taxon>
    </lineage>
</organism>
<evidence type="ECO:0000259" key="1">
    <source>
        <dbReference type="Pfam" id="PF23305"/>
    </source>
</evidence>
<dbReference type="AlphaFoldDB" id="G4TGK4"/>
<evidence type="ECO:0000313" key="2">
    <source>
        <dbReference type="EMBL" id="CCA70453.1"/>
    </source>
</evidence>
<gene>
    <name evidence="2" type="ORF">PIIN_04391</name>
</gene>
<dbReference type="InterPro" id="IPR055509">
    <property type="entry name" value="DUF7082"/>
</dbReference>
<dbReference type="PANTHER" id="PTHR39463">
    <property type="entry name" value="MEDUSA"/>
    <property type="match status" value="1"/>
</dbReference>
<evidence type="ECO:0000313" key="3">
    <source>
        <dbReference type="Proteomes" id="UP000007148"/>
    </source>
</evidence>
<name>G4TGK4_SERID</name>
<keyword evidence="3" id="KW-1185">Reference proteome</keyword>
<sequence length="623" mass="69519">MKLSRNRQLCCSGAELATRRDDKDKLQVVIILDILYYASKCQKNEFVKLIMGSTGVDTYVQASNHGSSYVWGYFPAEAVNDLNLNIALQVILDNKVHDELFIGIVQPSPIPRKTTRKKSASNSMRQVDSSLERRMAASADLQLAQELFHGPVALAGYTKLQFELLGDLLDAQKNWTEAEKRAGRRLVWFKRAQLGAAVRLESAIAETAPESKSPSVVISCIQWPNEPGYFFVTSFDVIRLLEFALQTRMTTEVKNRARRNMASVTSITLPRVKLLNVAETDFQNDPYSLVMSFESPKPRSIEKSLKVFEWGNLEQCMYKVLSRFVLRLPNADIPSKATIFEHILDVEKRITRKNRRSGVNKLAGRDTLRQSADYVYRDSPDIGCDEKYTEETNDVKKERSPPMPVIAHAFGNITWGSTSGLRRPAESTVCTIHPEVKRRRIISEEGALEPIVKVETSAPGSPSTLYSISSGRRSTPELDFQVIMKNPVMTNATPQYSSPDPLVMQPTAILHPLAYHHSLGSSIVPGQLSPPILTTRMVRTPPPYITNPTASTTGGAIIFPFTATASRFLVAPMLAPQSIRLGELSFLTSGGLLGEAQETNFSNEIDTDEWLDNDYIMALEKEV</sequence>
<dbReference type="STRING" id="1109443.G4TGK4"/>
<dbReference type="eggNOG" id="ENOG502QTDM">
    <property type="taxonomic scope" value="Eukaryota"/>
</dbReference>
<feature type="domain" description="DUF7082" evidence="1">
    <location>
        <begin position="159"/>
        <end position="321"/>
    </location>
</feature>
<dbReference type="GO" id="GO:0005634">
    <property type="term" value="C:nucleus"/>
    <property type="evidence" value="ECO:0007669"/>
    <property type="project" value="TreeGrafter"/>
</dbReference>
<proteinExistence type="predicted"/>
<comment type="caution">
    <text evidence="2">The sequence shown here is derived from an EMBL/GenBank/DDBJ whole genome shotgun (WGS) entry which is preliminary data.</text>
</comment>
<dbReference type="EMBL" id="CAFZ01000083">
    <property type="protein sequence ID" value="CCA70453.1"/>
    <property type="molecule type" value="Genomic_DNA"/>
</dbReference>
<dbReference type="Proteomes" id="UP000007148">
    <property type="component" value="Unassembled WGS sequence"/>
</dbReference>
<dbReference type="PANTHER" id="PTHR39463:SF1">
    <property type="entry name" value="MEDUSA"/>
    <property type="match status" value="1"/>
</dbReference>
<dbReference type="HOGENOM" id="CLU_438802_0_0_1"/>
<accession>G4TGK4</accession>
<dbReference type="OrthoDB" id="1751210at2759"/>
<dbReference type="Pfam" id="PF23305">
    <property type="entry name" value="DUF7082"/>
    <property type="match status" value="1"/>
</dbReference>
<dbReference type="InParanoid" id="G4TGK4"/>